<name>A0A101FZ31_9CHLR</name>
<dbReference type="InterPro" id="IPR002882">
    <property type="entry name" value="CofD"/>
</dbReference>
<dbReference type="PATRIC" id="fig|167964.4.peg.419"/>
<dbReference type="HAMAP" id="MF_00973">
    <property type="entry name" value="Gluconeogen_factor"/>
    <property type="match status" value="1"/>
</dbReference>
<dbReference type="EMBL" id="LGFU01000002">
    <property type="protein sequence ID" value="KUK47024.1"/>
    <property type="molecule type" value="Genomic_DNA"/>
</dbReference>
<dbReference type="SUPFAM" id="SSF142338">
    <property type="entry name" value="CofD-like"/>
    <property type="match status" value="1"/>
</dbReference>
<dbReference type="PANTHER" id="PTHR30135:SF3">
    <property type="entry name" value="GLUCONEOGENESIS FACTOR-RELATED"/>
    <property type="match status" value="1"/>
</dbReference>
<evidence type="ECO:0000256" key="3">
    <source>
        <dbReference type="SAM" id="Phobius"/>
    </source>
</evidence>
<dbReference type="GO" id="GO:0043743">
    <property type="term" value="F:LPPG:FO 2-phospho-L-lactate transferase activity"/>
    <property type="evidence" value="ECO:0007669"/>
    <property type="project" value="InterPro"/>
</dbReference>
<keyword evidence="3" id="KW-0812">Transmembrane</keyword>
<feature type="transmembrane region" description="Helical" evidence="3">
    <location>
        <begin position="70"/>
        <end position="89"/>
    </location>
</feature>
<protein>
    <recommendedName>
        <fullName evidence="2">Putative gluconeogenesis factor</fullName>
    </recommendedName>
</protein>
<dbReference type="NCBIfam" id="TIGR01826">
    <property type="entry name" value="CofD_related"/>
    <property type="match status" value="1"/>
</dbReference>
<dbReference type="Pfam" id="PF01933">
    <property type="entry name" value="CofD"/>
    <property type="match status" value="1"/>
</dbReference>
<sequence length="436" mass="48149">MGDLSTTVKKRARISRKRILRWLKPGIGVKRWLLLFMIGLLCFAFFISLEIHARNAIPMGNLPFRLQNSVWLRIVICIIGLALSVYGFLRFYQALIRPFIKPGTMVLDTLSSYKKKDKGPRVVAIGGGTGLSTLLRGLKQYSHNLTAVVTVADDGGSSGQLRQSLGILPPGDIRNCLIALSNDEELLTQVFQYRFGERAGVNGHSLGNLFISALADITGSFEEAVAESGRVLAIRGRVLPSTLLDVNLVAEIESKDTQQVVNVTGESRIALTEGKIKRLWIEPSNPLPYPPAVQAILNANLIVIGPGSLYTSILPNLLVPGLAEAINSSKAMKFFICNVANEHGETDGYRCIDHIKVIEQHLENIHFDVIICNNNFDPKLPKGVEWVLPDAELEEQYSIYYASLADKDVPWRHSNQKLAEVVMDLLEAKTGPLNKT</sequence>
<dbReference type="CDD" id="cd07187">
    <property type="entry name" value="YvcK_like"/>
    <property type="match status" value="1"/>
</dbReference>
<comment type="subcellular location">
    <subcellularLocation>
        <location evidence="2">Cytoplasm</location>
    </subcellularLocation>
</comment>
<evidence type="ECO:0000313" key="5">
    <source>
        <dbReference type="Proteomes" id="UP000064249"/>
    </source>
</evidence>
<comment type="caution">
    <text evidence="4">The sequence shown here is derived from an EMBL/GenBank/DDBJ whole genome shotgun (WGS) entry which is preliminary data.</text>
</comment>
<feature type="transmembrane region" description="Helical" evidence="3">
    <location>
        <begin position="32"/>
        <end position="49"/>
    </location>
</feature>
<dbReference type="PANTHER" id="PTHR30135">
    <property type="entry name" value="UNCHARACTERIZED PROTEIN YVCK-RELATED"/>
    <property type="match status" value="1"/>
</dbReference>
<comment type="function">
    <text evidence="2">Required for morphogenesis under gluconeogenic growth conditions.</text>
</comment>
<dbReference type="InterPro" id="IPR038136">
    <property type="entry name" value="CofD-like_dom_sf"/>
</dbReference>
<organism evidence="4 5">
    <name type="scientific">Anaerolinea thermophila</name>
    <dbReference type="NCBI Taxonomy" id="167964"/>
    <lineage>
        <taxon>Bacteria</taxon>
        <taxon>Bacillati</taxon>
        <taxon>Chloroflexota</taxon>
        <taxon>Anaerolineae</taxon>
        <taxon>Anaerolineales</taxon>
        <taxon>Anaerolineaceae</taxon>
        <taxon>Anaerolinea</taxon>
    </lineage>
</organism>
<dbReference type="InterPro" id="IPR010119">
    <property type="entry name" value="Gluconeogen_factor"/>
</dbReference>
<keyword evidence="3" id="KW-0472">Membrane</keyword>
<reference evidence="4 5" key="1">
    <citation type="journal article" date="2015" name="MBio">
        <title>Genome-Resolved Metagenomic Analysis Reveals Roles for Candidate Phyla and Other Microbial Community Members in Biogeochemical Transformations in Oil Reservoirs.</title>
        <authorList>
            <person name="Hu P."/>
            <person name="Tom L."/>
            <person name="Singh A."/>
            <person name="Thomas B.C."/>
            <person name="Baker B.J."/>
            <person name="Piceno Y.M."/>
            <person name="Andersen G.L."/>
            <person name="Banfield J.F."/>
        </authorList>
    </citation>
    <scope>NUCLEOTIDE SEQUENCE [LARGE SCALE GENOMIC DNA]</scope>
    <source>
        <strain evidence="4">46_16</strain>
    </source>
</reference>
<keyword evidence="1 2" id="KW-0963">Cytoplasm</keyword>
<dbReference type="GO" id="GO:0005737">
    <property type="term" value="C:cytoplasm"/>
    <property type="evidence" value="ECO:0007669"/>
    <property type="project" value="UniProtKB-SubCell"/>
</dbReference>
<dbReference type="GO" id="GO:0008360">
    <property type="term" value="P:regulation of cell shape"/>
    <property type="evidence" value="ECO:0007669"/>
    <property type="project" value="UniProtKB-UniRule"/>
</dbReference>
<dbReference type="Gene3D" id="3.40.50.10680">
    <property type="entry name" value="CofD-like domains"/>
    <property type="match status" value="1"/>
</dbReference>
<dbReference type="AlphaFoldDB" id="A0A101FZ31"/>
<gene>
    <name evidence="4" type="ORF">XD73_0093</name>
</gene>
<evidence type="ECO:0000256" key="1">
    <source>
        <dbReference type="ARBA" id="ARBA00022490"/>
    </source>
</evidence>
<proteinExistence type="inferred from homology"/>
<accession>A0A101FZ31</accession>
<evidence type="ECO:0000256" key="2">
    <source>
        <dbReference type="HAMAP-Rule" id="MF_00973"/>
    </source>
</evidence>
<evidence type="ECO:0000313" key="4">
    <source>
        <dbReference type="EMBL" id="KUK47024.1"/>
    </source>
</evidence>
<dbReference type="Proteomes" id="UP000064249">
    <property type="component" value="Unassembled WGS sequence"/>
</dbReference>
<comment type="similarity">
    <text evidence="2">Belongs to the gluconeogenesis factor family.</text>
</comment>
<keyword evidence="3" id="KW-1133">Transmembrane helix</keyword>